<dbReference type="EMBL" id="ABJB010523240">
    <property type="status" value="NOT_ANNOTATED_CDS"/>
    <property type="molecule type" value="Genomic_DNA"/>
</dbReference>
<reference evidence="3 5" key="1">
    <citation type="submission" date="2008-03" db="EMBL/GenBank/DDBJ databases">
        <title>Annotation of Ixodes scapularis.</title>
        <authorList>
            <consortium name="Ixodes scapularis Genome Project Consortium"/>
            <person name="Caler E."/>
            <person name="Hannick L.I."/>
            <person name="Bidwell S."/>
            <person name="Joardar V."/>
            <person name="Thiagarajan M."/>
            <person name="Amedeo P."/>
            <person name="Galinsky K.J."/>
            <person name="Schobel S."/>
            <person name="Inman J."/>
            <person name="Hostetler J."/>
            <person name="Miller J."/>
            <person name="Hammond M."/>
            <person name="Megy K."/>
            <person name="Lawson D."/>
            <person name="Kodira C."/>
            <person name="Sutton G."/>
            <person name="Meyer J."/>
            <person name="Hill C.A."/>
            <person name="Birren B."/>
            <person name="Nene V."/>
            <person name="Collins F."/>
            <person name="Alarcon-Chaidez F."/>
            <person name="Wikel S."/>
            <person name="Strausberg R."/>
        </authorList>
    </citation>
    <scope>NUCLEOTIDE SEQUENCE [LARGE SCALE GENOMIC DNA]</scope>
    <source>
        <strain evidence="5">Wikel</strain>
        <strain evidence="3">Wikel colony</strain>
    </source>
</reference>
<dbReference type="EMBL" id="ABJB010731165">
    <property type="status" value="NOT_ANNOTATED_CDS"/>
    <property type="molecule type" value="Genomic_DNA"/>
</dbReference>
<evidence type="ECO:0000313" key="3">
    <source>
        <dbReference type="EMBL" id="EEC12398.1"/>
    </source>
</evidence>
<dbReference type="EMBL" id="ABJB010610776">
    <property type="status" value="NOT_ANNOTATED_CDS"/>
    <property type="molecule type" value="Genomic_DNA"/>
</dbReference>
<dbReference type="OrthoDB" id="5981550at2759"/>
<dbReference type="EMBL" id="ABJB010206257">
    <property type="status" value="NOT_ANNOTATED_CDS"/>
    <property type="molecule type" value="Genomic_DNA"/>
</dbReference>
<evidence type="ECO:0000313" key="4">
    <source>
        <dbReference type="EnsemblMetazoa" id="ISCW009535-PA"/>
    </source>
</evidence>
<organism>
    <name type="scientific">Ixodes scapularis</name>
    <name type="common">Black-legged tick</name>
    <name type="synonym">Deer tick</name>
    <dbReference type="NCBI Taxonomy" id="6945"/>
    <lineage>
        <taxon>Eukaryota</taxon>
        <taxon>Metazoa</taxon>
        <taxon>Ecdysozoa</taxon>
        <taxon>Arthropoda</taxon>
        <taxon>Chelicerata</taxon>
        <taxon>Arachnida</taxon>
        <taxon>Acari</taxon>
        <taxon>Parasitiformes</taxon>
        <taxon>Ixodida</taxon>
        <taxon>Ixodoidea</taxon>
        <taxon>Ixodidae</taxon>
        <taxon>Ixodinae</taxon>
        <taxon>Ixodes</taxon>
    </lineage>
</organism>
<feature type="compositionally biased region" description="Basic and acidic residues" evidence="1">
    <location>
        <begin position="1"/>
        <end position="12"/>
    </location>
</feature>
<dbReference type="GO" id="GO:0016874">
    <property type="term" value="F:ligase activity"/>
    <property type="evidence" value="ECO:0007669"/>
    <property type="project" value="UniProtKB-KW"/>
</dbReference>
<dbReference type="HOGENOM" id="CLU_1273487_0_0_1"/>
<proteinExistence type="predicted"/>
<gene>
    <name evidence="3" type="ORF">IscW_ISCW009535</name>
</gene>
<dbReference type="AlphaFoldDB" id="B7Q0M6"/>
<feature type="domain" description="Ubiquitin-protein ligase E3A N-terminal zinc-binding" evidence="2">
    <location>
        <begin position="27"/>
        <end position="80"/>
    </location>
</feature>
<keyword evidence="5" id="KW-1185">Reference proteome</keyword>
<keyword evidence="3" id="KW-0436">Ligase</keyword>
<dbReference type="VEuPathDB" id="VectorBase:ISCP_033034"/>
<dbReference type="InterPro" id="IPR042556">
    <property type="entry name" value="AZUL_sf"/>
</dbReference>
<feature type="region of interest" description="Disordered" evidence="1">
    <location>
        <begin position="1"/>
        <end position="20"/>
    </location>
</feature>
<sequence>MNPNKLRDRETGHGSGAQETSKKLAVKELIERYYYQLTDGCGRQNCPNQHCASNGRLGPLSPNDAAARALQLVVAKAELCVGTAKLSADLHNRQAPCECILHVAFWCQLNGPVNQEITVDVESVRLAYDALFSIPDQPFSSALVHAIMILCENLEIGLSVLGGQLEQSVDTVDEDCTDKDENPLLAADRDPTHPKEDPLCELLGVKEWRASFEIQGA</sequence>
<dbReference type="PaxDb" id="6945-B7Q0M6"/>
<evidence type="ECO:0000259" key="2">
    <source>
        <dbReference type="Pfam" id="PF16558"/>
    </source>
</evidence>
<dbReference type="InterPro" id="IPR032353">
    <property type="entry name" value="AZUL"/>
</dbReference>
<dbReference type="EnsemblMetazoa" id="ISCW009535-RA">
    <property type="protein sequence ID" value="ISCW009535-PA"/>
    <property type="gene ID" value="ISCW009535"/>
</dbReference>
<name>B7Q0M6_IXOSC</name>
<dbReference type="Pfam" id="PF16558">
    <property type="entry name" value="AZUL"/>
    <property type="match status" value="1"/>
</dbReference>
<dbReference type="EMBL" id="DS833133">
    <property type="protein sequence ID" value="EEC12398.1"/>
    <property type="molecule type" value="Genomic_DNA"/>
</dbReference>
<feature type="compositionally biased region" description="Basic and acidic residues" evidence="1">
    <location>
        <begin position="179"/>
        <end position="196"/>
    </location>
</feature>
<dbReference type="InParanoid" id="B7Q0M6"/>
<dbReference type="STRING" id="6945.B7Q0M6"/>
<accession>B7Q0M6</accession>
<evidence type="ECO:0000256" key="1">
    <source>
        <dbReference type="SAM" id="MobiDB-lite"/>
    </source>
</evidence>
<dbReference type="VEuPathDB" id="VectorBase:ISCI009535"/>
<dbReference type="VEuPathDB" id="VectorBase:ISCW009535"/>
<reference evidence="4" key="2">
    <citation type="submission" date="2020-05" db="UniProtKB">
        <authorList>
            <consortium name="EnsemblMetazoa"/>
        </authorList>
    </citation>
    <scope>IDENTIFICATION</scope>
    <source>
        <strain evidence="4">wikel</strain>
    </source>
</reference>
<evidence type="ECO:0000313" key="5">
    <source>
        <dbReference type="Proteomes" id="UP000001555"/>
    </source>
</evidence>
<dbReference type="Gene3D" id="6.10.130.10">
    <property type="entry name" value="Ubiquitin-protein ligase E3A, N-terminal zinc-binding domain (AZUL)"/>
    <property type="match status" value="1"/>
</dbReference>
<protein>
    <submittedName>
        <fullName evidence="3 4">Ubiquitin protein ligase, putative</fullName>
    </submittedName>
</protein>
<dbReference type="Proteomes" id="UP000001555">
    <property type="component" value="Unassembled WGS sequence"/>
</dbReference>
<feature type="region of interest" description="Disordered" evidence="1">
    <location>
        <begin position="172"/>
        <end position="196"/>
    </location>
</feature>